<dbReference type="EMBL" id="JAZGQO010000010">
    <property type="protein sequence ID" value="KAK6177114.1"/>
    <property type="molecule type" value="Genomic_DNA"/>
</dbReference>
<dbReference type="AlphaFoldDB" id="A0AAN8JJS5"/>
<feature type="region of interest" description="Disordered" evidence="1">
    <location>
        <begin position="197"/>
        <end position="237"/>
    </location>
</feature>
<gene>
    <name evidence="2" type="ORF">SNE40_015282</name>
</gene>
<evidence type="ECO:0000313" key="2">
    <source>
        <dbReference type="EMBL" id="KAK6177114.1"/>
    </source>
</evidence>
<dbReference type="Proteomes" id="UP001347796">
    <property type="component" value="Unassembled WGS sequence"/>
</dbReference>
<feature type="compositionally biased region" description="Basic and acidic residues" evidence="1">
    <location>
        <begin position="169"/>
        <end position="179"/>
    </location>
</feature>
<proteinExistence type="predicted"/>
<feature type="compositionally biased region" description="Polar residues" evidence="1">
    <location>
        <begin position="211"/>
        <end position="220"/>
    </location>
</feature>
<evidence type="ECO:0000256" key="1">
    <source>
        <dbReference type="SAM" id="MobiDB-lite"/>
    </source>
</evidence>
<comment type="caution">
    <text evidence="2">The sequence shown here is derived from an EMBL/GenBank/DDBJ whole genome shotgun (WGS) entry which is preliminary data.</text>
</comment>
<reference evidence="2 3" key="1">
    <citation type="submission" date="2024-01" db="EMBL/GenBank/DDBJ databases">
        <title>The genome of the rayed Mediterranean limpet Patella caerulea (Linnaeus, 1758).</title>
        <authorList>
            <person name="Anh-Thu Weber A."/>
            <person name="Halstead-Nussloch G."/>
        </authorList>
    </citation>
    <scope>NUCLEOTIDE SEQUENCE [LARGE SCALE GENOMIC DNA]</scope>
    <source>
        <strain evidence="2">AATW-2023a</strain>
        <tissue evidence="2">Whole specimen</tissue>
    </source>
</reference>
<keyword evidence="3" id="KW-1185">Reference proteome</keyword>
<sequence length="237" mass="26498">MPSGSKFGHMGSKCPDYICKDCGKVDMECECEIVDITDTSSCDDSMTSDVDDREGVKIRNTKLKQNRSNDRSKDSNTSVNRQANKKQKLNNKTETEEAKEINTSEEEDNSDEEIEYKNDSGNKEITISPSESTRNEGKTITETNVDIEDYSIIADIDPETPSTAVKTTLADDTRGDPTRRNRLITSPKLQTILDVVTNRMKKTDKDKAKDSVQNQGSNKNIMKEKENGGKGRPKKKS</sequence>
<feature type="compositionally biased region" description="Polar residues" evidence="1">
    <location>
        <begin position="123"/>
        <end position="132"/>
    </location>
</feature>
<evidence type="ECO:0000313" key="3">
    <source>
        <dbReference type="Proteomes" id="UP001347796"/>
    </source>
</evidence>
<feature type="compositionally biased region" description="Basic and acidic residues" evidence="1">
    <location>
        <begin position="91"/>
        <end position="102"/>
    </location>
</feature>
<feature type="compositionally biased region" description="Acidic residues" evidence="1">
    <location>
        <begin position="103"/>
        <end position="114"/>
    </location>
</feature>
<protein>
    <submittedName>
        <fullName evidence="2">Uncharacterized protein</fullName>
    </submittedName>
</protein>
<name>A0AAN8JJS5_PATCE</name>
<accession>A0AAN8JJS5</accession>
<feature type="region of interest" description="Disordered" evidence="1">
    <location>
        <begin position="39"/>
        <end position="181"/>
    </location>
</feature>
<feature type="compositionally biased region" description="Low complexity" evidence="1">
    <location>
        <begin position="39"/>
        <end position="48"/>
    </location>
</feature>
<feature type="compositionally biased region" description="Basic and acidic residues" evidence="1">
    <location>
        <begin position="201"/>
        <end position="210"/>
    </location>
</feature>
<organism evidence="2 3">
    <name type="scientific">Patella caerulea</name>
    <name type="common">Rayed Mediterranean limpet</name>
    <dbReference type="NCBI Taxonomy" id="87958"/>
    <lineage>
        <taxon>Eukaryota</taxon>
        <taxon>Metazoa</taxon>
        <taxon>Spiralia</taxon>
        <taxon>Lophotrochozoa</taxon>
        <taxon>Mollusca</taxon>
        <taxon>Gastropoda</taxon>
        <taxon>Patellogastropoda</taxon>
        <taxon>Patelloidea</taxon>
        <taxon>Patellidae</taxon>
        <taxon>Patella</taxon>
    </lineage>
</organism>